<organism evidence="1">
    <name type="scientific">Bradyrhizobium quebecense</name>
    <dbReference type="NCBI Taxonomy" id="2748629"/>
    <lineage>
        <taxon>Bacteria</taxon>
        <taxon>Pseudomonadati</taxon>
        <taxon>Pseudomonadota</taxon>
        <taxon>Alphaproteobacteria</taxon>
        <taxon>Hyphomicrobiales</taxon>
        <taxon>Nitrobacteraceae</taxon>
        <taxon>Bradyrhizobium</taxon>
    </lineage>
</organism>
<gene>
    <name evidence="1" type="ORF">HU230_36080</name>
</gene>
<dbReference type="EMBL" id="JABWSX010000001">
    <property type="protein sequence ID" value="NVL10976.1"/>
    <property type="molecule type" value="Genomic_DNA"/>
</dbReference>
<name>A0A973WXB3_9BRAD</name>
<comment type="caution">
    <text evidence="1">The sequence shown here is derived from an EMBL/GenBank/DDBJ whole genome shotgun (WGS) entry which is preliminary data.</text>
</comment>
<proteinExistence type="predicted"/>
<dbReference type="AlphaFoldDB" id="A0A973WXB3"/>
<reference evidence="1" key="1">
    <citation type="submission" date="2020-06" db="EMBL/GenBank/DDBJ databases">
        <title>Whole Genome Sequence of Bradyrhizobium sp. Strain 66S1MB.</title>
        <authorList>
            <person name="Bromfield E."/>
            <person name="Cloutier S."/>
        </authorList>
    </citation>
    <scope>NUCLEOTIDE SEQUENCE</scope>
    <source>
        <strain evidence="1">66S1MB</strain>
    </source>
</reference>
<dbReference type="RefSeq" id="WP_176534006.1">
    <property type="nucleotide sequence ID" value="NZ_CP088022.1"/>
</dbReference>
<accession>A0A973WXB3</accession>
<evidence type="ECO:0000313" key="1">
    <source>
        <dbReference type="EMBL" id="NVL10976.1"/>
    </source>
</evidence>
<sequence>MPFEYLDIPRLATNAARAYVPRLQDSAIAEFSQRISEEVARGLWIQDGPNAIGPEGRNIEEYVEHLVSTRPHWLVPAVETSEDVDNVWTSGSLTKQGERFRELRRFLGNDKAANAALAEEAALYGTTPGSTKPGVKPGPVDEKAKAKADQANNAYSPAFKGDRSAKIASMIKGMGAKTVAEIAAAAGCRIDGSPLRKGK</sequence>
<protein>
    <submittedName>
        <fullName evidence="1">Uncharacterized protein</fullName>
    </submittedName>
</protein>